<reference evidence="1 2" key="1">
    <citation type="journal article" date="2016" name="Mol. Biol. Evol.">
        <title>Comparative Genomics of Early-Diverging Mushroom-Forming Fungi Provides Insights into the Origins of Lignocellulose Decay Capabilities.</title>
        <authorList>
            <person name="Nagy L.G."/>
            <person name="Riley R."/>
            <person name="Tritt A."/>
            <person name="Adam C."/>
            <person name="Daum C."/>
            <person name="Floudas D."/>
            <person name="Sun H."/>
            <person name="Yadav J.S."/>
            <person name="Pangilinan J."/>
            <person name="Larsson K.H."/>
            <person name="Matsuura K."/>
            <person name="Barry K."/>
            <person name="Labutti K."/>
            <person name="Kuo R."/>
            <person name="Ohm R.A."/>
            <person name="Bhattacharya S.S."/>
            <person name="Shirouzu T."/>
            <person name="Yoshinaga Y."/>
            <person name="Martin F.M."/>
            <person name="Grigoriev I.V."/>
            <person name="Hibbett D.S."/>
        </authorList>
    </citation>
    <scope>NUCLEOTIDE SEQUENCE [LARGE SCALE GENOMIC DNA]</scope>
    <source>
        <strain evidence="1 2">HHB10207 ss-3</strain>
    </source>
</reference>
<sequence length="287" mass="32032">MKLASNCAIVSAASSILSFRLGANSAFSIFPPLPLQSIPTINSLSEPFRCCKLEAEKIPTEVRALNPLIPHDGSDALVGILLGYTATRLVSWMGGVPNRQLVARCAWVFLFSSNFLKIYLLQRYRSMLGASVMSPTESVLALSCRSPKSTPSLSHVLSVGPLKRITMPMDAGDSILLLSLRMLIDTVDDRDESSLTFRDFLSRRRLWVPSQCHVHLMIPSHVSCIDPQLYFPRDLGVLHDTLRAHLDLPCRPTKRNTVTLDTESHPSQIELALFDLRLRHDSHYVTR</sequence>
<dbReference type="EMBL" id="KV428047">
    <property type="protein sequence ID" value="KZT39352.1"/>
    <property type="molecule type" value="Genomic_DNA"/>
</dbReference>
<name>A0A166E9R7_9AGAM</name>
<organism evidence="1 2">
    <name type="scientific">Sistotremastrum suecicum HHB10207 ss-3</name>
    <dbReference type="NCBI Taxonomy" id="1314776"/>
    <lineage>
        <taxon>Eukaryota</taxon>
        <taxon>Fungi</taxon>
        <taxon>Dikarya</taxon>
        <taxon>Basidiomycota</taxon>
        <taxon>Agaricomycotina</taxon>
        <taxon>Agaricomycetes</taxon>
        <taxon>Sistotremastrales</taxon>
        <taxon>Sistotremastraceae</taxon>
        <taxon>Sistotremastrum</taxon>
    </lineage>
</organism>
<dbReference type="Proteomes" id="UP000076798">
    <property type="component" value="Unassembled WGS sequence"/>
</dbReference>
<protein>
    <submittedName>
        <fullName evidence="1">Uncharacterized protein</fullName>
    </submittedName>
</protein>
<dbReference type="AlphaFoldDB" id="A0A166E9R7"/>
<accession>A0A166E9R7</accession>
<proteinExistence type="predicted"/>
<evidence type="ECO:0000313" key="1">
    <source>
        <dbReference type="EMBL" id="KZT39352.1"/>
    </source>
</evidence>
<evidence type="ECO:0000313" key="2">
    <source>
        <dbReference type="Proteomes" id="UP000076798"/>
    </source>
</evidence>
<gene>
    <name evidence="1" type="ORF">SISSUDRAFT_644585</name>
</gene>
<keyword evidence="2" id="KW-1185">Reference proteome</keyword>